<gene>
    <name evidence="1" type="ORF">LSALG_LOCUS2498</name>
</gene>
<proteinExistence type="predicted"/>
<dbReference type="Proteomes" id="UP001177003">
    <property type="component" value="Chromosome 0"/>
</dbReference>
<dbReference type="EMBL" id="OX465086">
    <property type="protein sequence ID" value="CAI9261723.1"/>
    <property type="molecule type" value="Genomic_DNA"/>
</dbReference>
<evidence type="ECO:0000313" key="2">
    <source>
        <dbReference type="Proteomes" id="UP001177003"/>
    </source>
</evidence>
<sequence>MIVLKRVGVPIPLFEAGLRLPTSDLFNMIVDHYGFFVDELTPCAVNKIEDFVLAVAGMSVAWRARGKMAQLYVVRRGAEAEISLEMVMRGHYRGKLYHREIDLALALPPYVSERRMRDFTGFFSAEGRNTGSSGPASPSQSTIGVVSPVRLPVPASSSFHAGYK</sequence>
<reference evidence="1" key="1">
    <citation type="submission" date="2023-04" db="EMBL/GenBank/DDBJ databases">
        <authorList>
            <person name="Vijverberg K."/>
            <person name="Xiong W."/>
            <person name="Schranz E."/>
        </authorList>
    </citation>
    <scope>NUCLEOTIDE SEQUENCE</scope>
</reference>
<name>A0AA35Y8G4_LACSI</name>
<protein>
    <submittedName>
        <fullName evidence="1">Uncharacterized protein</fullName>
    </submittedName>
</protein>
<keyword evidence="2" id="KW-1185">Reference proteome</keyword>
<organism evidence="1 2">
    <name type="scientific">Lactuca saligna</name>
    <name type="common">Willowleaf lettuce</name>
    <dbReference type="NCBI Taxonomy" id="75948"/>
    <lineage>
        <taxon>Eukaryota</taxon>
        <taxon>Viridiplantae</taxon>
        <taxon>Streptophyta</taxon>
        <taxon>Embryophyta</taxon>
        <taxon>Tracheophyta</taxon>
        <taxon>Spermatophyta</taxon>
        <taxon>Magnoliopsida</taxon>
        <taxon>eudicotyledons</taxon>
        <taxon>Gunneridae</taxon>
        <taxon>Pentapetalae</taxon>
        <taxon>asterids</taxon>
        <taxon>campanulids</taxon>
        <taxon>Asterales</taxon>
        <taxon>Asteraceae</taxon>
        <taxon>Cichorioideae</taxon>
        <taxon>Cichorieae</taxon>
        <taxon>Lactucinae</taxon>
        <taxon>Lactuca</taxon>
    </lineage>
</organism>
<dbReference type="AlphaFoldDB" id="A0AA35Y8G4"/>
<evidence type="ECO:0000313" key="1">
    <source>
        <dbReference type="EMBL" id="CAI9261723.1"/>
    </source>
</evidence>
<accession>A0AA35Y8G4</accession>